<proteinExistence type="predicted"/>
<dbReference type="HOGENOM" id="CLU_2574697_0_0_1"/>
<keyword evidence="3" id="KW-1185">Reference proteome</keyword>
<reference evidence="3" key="2">
    <citation type="submission" date="2015-01" db="EMBL/GenBank/DDBJ databases">
        <title>Evolutionary Origins and Diversification of the Mycorrhizal Mutualists.</title>
        <authorList>
            <consortium name="DOE Joint Genome Institute"/>
            <consortium name="Mycorrhizal Genomics Consortium"/>
            <person name="Kohler A."/>
            <person name="Kuo A."/>
            <person name="Nagy L.G."/>
            <person name="Floudas D."/>
            <person name="Copeland A."/>
            <person name="Barry K.W."/>
            <person name="Cichocki N."/>
            <person name="Veneault-Fourrey C."/>
            <person name="LaButti K."/>
            <person name="Lindquist E.A."/>
            <person name="Lipzen A."/>
            <person name="Lundell T."/>
            <person name="Morin E."/>
            <person name="Murat C."/>
            <person name="Riley R."/>
            <person name="Ohm R."/>
            <person name="Sun H."/>
            <person name="Tunlid A."/>
            <person name="Henrissat B."/>
            <person name="Grigoriev I.V."/>
            <person name="Hibbett D.S."/>
            <person name="Martin F."/>
        </authorList>
    </citation>
    <scope>NUCLEOTIDE SEQUENCE [LARGE SCALE GENOMIC DNA]</scope>
    <source>
        <strain evidence="3">F 1598</strain>
    </source>
</reference>
<organism evidence="2 3">
    <name type="scientific">Piloderma croceum (strain F 1598)</name>
    <dbReference type="NCBI Taxonomy" id="765440"/>
    <lineage>
        <taxon>Eukaryota</taxon>
        <taxon>Fungi</taxon>
        <taxon>Dikarya</taxon>
        <taxon>Basidiomycota</taxon>
        <taxon>Agaricomycotina</taxon>
        <taxon>Agaricomycetes</taxon>
        <taxon>Agaricomycetidae</taxon>
        <taxon>Atheliales</taxon>
        <taxon>Atheliaceae</taxon>
        <taxon>Piloderma</taxon>
    </lineage>
</organism>
<dbReference type="Proteomes" id="UP000054166">
    <property type="component" value="Unassembled WGS sequence"/>
</dbReference>
<feature type="region of interest" description="Disordered" evidence="1">
    <location>
        <begin position="1"/>
        <end position="23"/>
    </location>
</feature>
<evidence type="ECO:0000313" key="2">
    <source>
        <dbReference type="EMBL" id="KIM83580.1"/>
    </source>
</evidence>
<sequence length="81" mass="9511">MFNVTRKLFRSPRSVRQENEKRPSVAHIMERNNAITHNRQTRPGVECSVAYPRRTASKIWPFDRGTGGQLTRPRYEFEHGV</sequence>
<dbReference type="AlphaFoldDB" id="A0A0C3FGW4"/>
<accession>A0A0C3FGW4</accession>
<name>A0A0C3FGW4_PILCF</name>
<dbReference type="InParanoid" id="A0A0C3FGW4"/>
<dbReference type="EMBL" id="KN832990">
    <property type="protein sequence ID" value="KIM83580.1"/>
    <property type="molecule type" value="Genomic_DNA"/>
</dbReference>
<evidence type="ECO:0000256" key="1">
    <source>
        <dbReference type="SAM" id="MobiDB-lite"/>
    </source>
</evidence>
<reference evidence="2 3" key="1">
    <citation type="submission" date="2014-04" db="EMBL/GenBank/DDBJ databases">
        <authorList>
            <consortium name="DOE Joint Genome Institute"/>
            <person name="Kuo A."/>
            <person name="Tarkka M."/>
            <person name="Buscot F."/>
            <person name="Kohler A."/>
            <person name="Nagy L.G."/>
            <person name="Floudas D."/>
            <person name="Copeland A."/>
            <person name="Barry K.W."/>
            <person name="Cichocki N."/>
            <person name="Veneault-Fourrey C."/>
            <person name="LaButti K."/>
            <person name="Lindquist E.A."/>
            <person name="Lipzen A."/>
            <person name="Lundell T."/>
            <person name="Morin E."/>
            <person name="Murat C."/>
            <person name="Sun H."/>
            <person name="Tunlid A."/>
            <person name="Henrissat B."/>
            <person name="Grigoriev I.V."/>
            <person name="Hibbett D.S."/>
            <person name="Martin F."/>
            <person name="Nordberg H.P."/>
            <person name="Cantor M.N."/>
            <person name="Hua S.X."/>
        </authorList>
    </citation>
    <scope>NUCLEOTIDE SEQUENCE [LARGE SCALE GENOMIC DNA]</scope>
    <source>
        <strain evidence="2 3">F 1598</strain>
    </source>
</reference>
<evidence type="ECO:0000313" key="3">
    <source>
        <dbReference type="Proteomes" id="UP000054166"/>
    </source>
</evidence>
<protein>
    <submittedName>
        <fullName evidence="2">Uncharacterized protein</fullName>
    </submittedName>
</protein>
<gene>
    <name evidence="2" type="ORF">PILCRDRAFT_819211</name>
</gene>